<dbReference type="PANTHER" id="PTHR38038">
    <property type="entry name" value="PENICILLIN-BINDING PROTEIN ACTIVATOR LPOA"/>
    <property type="match status" value="1"/>
</dbReference>
<dbReference type="SUPFAM" id="SSF53822">
    <property type="entry name" value="Periplasmic binding protein-like I"/>
    <property type="match status" value="1"/>
</dbReference>
<protein>
    <submittedName>
        <fullName evidence="9">Penicillin-binding protein activator</fullName>
    </submittedName>
</protein>
<dbReference type="CDD" id="cd06339">
    <property type="entry name" value="PBP1_YraM_LppC_lipoprotein-like"/>
    <property type="match status" value="1"/>
</dbReference>
<dbReference type="Pfam" id="PF04348">
    <property type="entry name" value="LppC"/>
    <property type="match status" value="1"/>
</dbReference>
<evidence type="ECO:0000256" key="2">
    <source>
        <dbReference type="ARBA" id="ARBA00022960"/>
    </source>
</evidence>
<dbReference type="Gene3D" id="1.25.40.10">
    <property type="entry name" value="Tetratricopeptide repeat domain"/>
    <property type="match status" value="1"/>
</dbReference>
<evidence type="ECO:0000256" key="8">
    <source>
        <dbReference type="SAM" id="SignalP"/>
    </source>
</evidence>
<keyword evidence="7" id="KW-0449">Lipoprotein</keyword>
<feature type="signal peptide" evidence="8">
    <location>
        <begin position="1"/>
        <end position="27"/>
    </location>
</feature>
<accession>A0ABU3A4K6</accession>
<dbReference type="Gene3D" id="1.25.40.650">
    <property type="match status" value="1"/>
</dbReference>
<evidence type="ECO:0000256" key="6">
    <source>
        <dbReference type="ARBA" id="ARBA00023237"/>
    </source>
</evidence>
<name>A0ABU3A4K6_9GAMM</name>
<proteinExistence type="predicted"/>
<dbReference type="PANTHER" id="PTHR38038:SF1">
    <property type="entry name" value="PENICILLIN-BINDING PROTEIN ACTIVATOR LPOA"/>
    <property type="match status" value="1"/>
</dbReference>
<keyword evidence="4" id="KW-0472">Membrane</keyword>
<evidence type="ECO:0000256" key="1">
    <source>
        <dbReference type="ARBA" id="ARBA00022729"/>
    </source>
</evidence>
<dbReference type="Proteomes" id="UP001266357">
    <property type="component" value="Unassembled WGS sequence"/>
</dbReference>
<sequence>MNKNLLSQRTFSLLILFLLTSTLFSCSTNKVSPKKTIPTESTVEIRQDKDVSAAEYLRQAKQAPTQQSINLLIAASARFIEENQLAKALWLADQTLPLTESDIQQKQLLLIKAQSLLLANNPELSLESLKKIEQVNLLSESFQLTYYQTLAEVQHQRGLNLAAVDARLRAFKLHPNITIIDVETLWLALNQLSQWEIEQLVSAQPPHIDGWQQLLNFAHRFGYDSTSFNRYLTQWQRQFPLHPANPLIPQLMNEQLTFAEHQQNIAIILPLSGRQKAAGESAQQGILSAYNNDQSKKLYFIDSNHLDMTTLSQTFITQEINYVIGPLLKENVDLYLAQPDLTLPTLLFNSPTKEALKDQHMVLSMNPADEAIQAATTLSQKNFHHPIIFSQKDNVSKRIAETFAKQWHKITGKTPETVYVNDGATMQNELKDSLGVSTSQTRINNIDKRIRQKIKTEARNRRDLDMIYVVGSPNETRLLKPYIDVNISPFAKKIPIFASSRSHSDNADKSDSRDLTGLQFTEMPWILPSKQQNQPLKQLTETIWPNKSDSLQRIFAMGYDSLSLIDKFNMFKQYPYIRHYGQTGILKLNNNTVLTRSLLWGRYQMDMVQEIAVEQTE</sequence>
<keyword evidence="1 8" id="KW-0732">Signal</keyword>
<dbReference type="EMBL" id="JAVRIF010000011">
    <property type="protein sequence ID" value="MDT0605106.1"/>
    <property type="molecule type" value="Genomic_DNA"/>
</dbReference>
<keyword evidence="2" id="KW-0133">Cell shape</keyword>
<keyword evidence="3" id="KW-0573">Peptidoglycan synthesis</keyword>
<organism evidence="9 10">
    <name type="scientific">Thalassotalea castellviae</name>
    <dbReference type="NCBI Taxonomy" id="3075612"/>
    <lineage>
        <taxon>Bacteria</taxon>
        <taxon>Pseudomonadati</taxon>
        <taxon>Pseudomonadota</taxon>
        <taxon>Gammaproteobacteria</taxon>
        <taxon>Alteromonadales</taxon>
        <taxon>Colwelliaceae</taxon>
        <taxon>Thalassotalea</taxon>
    </lineage>
</organism>
<evidence type="ECO:0000313" key="9">
    <source>
        <dbReference type="EMBL" id="MDT0605106.1"/>
    </source>
</evidence>
<evidence type="ECO:0000256" key="4">
    <source>
        <dbReference type="ARBA" id="ARBA00023136"/>
    </source>
</evidence>
<dbReference type="Gene3D" id="3.40.50.2300">
    <property type="match status" value="2"/>
</dbReference>
<dbReference type="PROSITE" id="PS51257">
    <property type="entry name" value="PROKAR_LIPOPROTEIN"/>
    <property type="match status" value="1"/>
</dbReference>
<evidence type="ECO:0000256" key="5">
    <source>
        <dbReference type="ARBA" id="ARBA00023139"/>
    </source>
</evidence>
<gene>
    <name evidence="9" type="ORF">RM573_15995</name>
</gene>
<dbReference type="InterPro" id="IPR028082">
    <property type="entry name" value="Peripla_BP_I"/>
</dbReference>
<dbReference type="InterPro" id="IPR007443">
    <property type="entry name" value="LpoA"/>
</dbReference>
<evidence type="ECO:0000256" key="7">
    <source>
        <dbReference type="ARBA" id="ARBA00023288"/>
    </source>
</evidence>
<dbReference type="InterPro" id="IPR011990">
    <property type="entry name" value="TPR-like_helical_dom_sf"/>
</dbReference>
<keyword evidence="10" id="KW-1185">Reference proteome</keyword>
<comment type="caution">
    <text evidence="9">The sequence shown here is derived from an EMBL/GenBank/DDBJ whole genome shotgun (WGS) entry which is preliminary data.</text>
</comment>
<keyword evidence="6" id="KW-0998">Cell outer membrane</keyword>
<feature type="chain" id="PRO_5045528846" evidence="8">
    <location>
        <begin position="28"/>
        <end position="617"/>
    </location>
</feature>
<evidence type="ECO:0000313" key="10">
    <source>
        <dbReference type="Proteomes" id="UP001266357"/>
    </source>
</evidence>
<keyword evidence="5" id="KW-0564">Palmitate</keyword>
<dbReference type="RefSeq" id="WP_311584320.1">
    <property type="nucleotide sequence ID" value="NZ_JAVRIF010000011.1"/>
</dbReference>
<evidence type="ECO:0000256" key="3">
    <source>
        <dbReference type="ARBA" id="ARBA00022984"/>
    </source>
</evidence>
<reference evidence="9 10" key="1">
    <citation type="submission" date="2023-09" db="EMBL/GenBank/DDBJ databases">
        <authorList>
            <person name="Rey-Velasco X."/>
        </authorList>
    </citation>
    <scope>NUCLEOTIDE SEQUENCE [LARGE SCALE GENOMIC DNA]</scope>
    <source>
        <strain evidence="9 10">W431</strain>
    </source>
</reference>